<dbReference type="Proteomes" id="UP000694257">
    <property type="component" value="Chromosome"/>
</dbReference>
<evidence type="ECO:0000313" key="2">
    <source>
        <dbReference type="EMBL" id="QXN88357.1"/>
    </source>
</evidence>
<name>A0ABX8RFH6_NOCIO</name>
<organism evidence="2 3">
    <name type="scientific">Nocardia iowensis</name>
    <dbReference type="NCBI Taxonomy" id="204891"/>
    <lineage>
        <taxon>Bacteria</taxon>
        <taxon>Bacillati</taxon>
        <taxon>Actinomycetota</taxon>
        <taxon>Actinomycetes</taxon>
        <taxon>Mycobacteriales</taxon>
        <taxon>Nocardiaceae</taxon>
        <taxon>Nocardia</taxon>
    </lineage>
</organism>
<gene>
    <name evidence="2" type="ORF">KV110_22410</name>
</gene>
<keyword evidence="3" id="KW-1185">Reference proteome</keyword>
<feature type="domain" description="A-factor biosynthesis hotdog" evidence="1">
    <location>
        <begin position="18"/>
        <end position="122"/>
    </location>
</feature>
<dbReference type="Pfam" id="PF03756">
    <property type="entry name" value="AfsA"/>
    <property type="match status" value="2"/>
</dbReference>
<sequence>MTVETLSFEQTVPRTLAHRRCLGEVFVADTTALGPAEFLAAIQIPRAHSHWSDRIAAYHDPLAAVEAIRQAMTVIGHRYLRVPLGTPMSLQRMETDVEDHSALREDGSAPLEGIVRIHAPQTGGTGGYFADNTFTASLTIGAALAMVVRGSGIAFPREAYEQFRRHQQQTRPADPDAEIAARGPVQPARIGRRNPRNVVVGRPDTRQGSALVLPLVVDQRHPSFFDHTYDHLPGPLILEGFRQAAVLAACEIGALATPVAAVAAIHATFTGFAELNVDADFVATVLPDGGGGAVVELDLSQFGTTIATCTVELAPYPPD</sequence>
<reference evidence="2 3" key="1">
    <citation type="submission" date="2021-07" db="EMBL/GenBank/DDBJ databases">
        <title>Whole Genome Sequence of Nocardia Iowensis.</title>
        <authorList>
            <person name="Lamm A."/>
            <person name="Collins-Fairclough A.M."/>
            <person name="Bunk B."/>
            <person name="Sproer C."/>
        </authorList>
    </citation>
    <scope>NUCLEOTIDE SEQUENCE [LARGE SCALE GENOMIC DNA]</scope>
    <source>
        <strain evidence="2 3">NRRL 5646</strain>
    </source>
</reference>
<feature type="domain" description="A-factor biosynthesis hotdog" evidence="1">
    <location>
        <begin position="190"/>
        <end position="309"/>
    </location>
</feature>
<dbReference type="InterPro" id="IPR005509">
    <property type="entry name" value="AfsA_hotdog_dom"/>
</dbReference>
<protein>
    <recommendedName>
        <fullName evidence="1">A-factor biosynthesis hotdog domain-containing protein</fullName>
    </recommendedName>
</protein>
<dbReference type="RefSeq" id="WP_218469240.1">
    <property type="nucleotide sequence ID" value="NZ_BAABJN010000008.1"/>
</dbReference>
<dbReference type="EMBL" id="CP078145">
    <property type="protein sequence ID" value="QXN88357.1"/>
    <property type="molecule type" value="Genomic_DNA"/>
</dbReference>
<evidence type="ECO:0000313" key="3">
    <source>
        <dbReference type="Proteomes" id="UP000694257"/>
    </source>
</evidence>
<accession>A0ABX8RFH6</accession>
<evidence type="ECO:0000259" key="1">
    <source>
        <dbReference type="Pfam" id="PF03756"/>
    </source>
</evidence>
<proteinExistence type="predicted"/>